<evidence type="ECO:0000256" key="5">
    <source>
        <dbReference type="RuleBase" id="RU003679"/>
    </source>
</evidence>
<evidence type="ECO:0000256" key="4">
    <source>
        <dbReference type="PIRSR" id="PIRSR006336-1"/>
    </source>
</evidence>
<name>A0AAV2TFQ8_CALDB</name>
<dbReference type="PRINTS" id="PR00742">
    <property type="entry name" value="GLHYDRLASE35"/>
</dbReference>
<evidence type="ECO:0000256" key="2">
    <source>
        <dbReference type="ARBA" id="ARBA00022801"/>
    </source>
</evidence>
<evidence type="ECO:0000259" key="8">
    <source>
        <dbReference type="Pfam" id="PF21467"/>
    </source>
</evidence>
<evidence type="ECO:0000256" key="3">
    <source>
        <dbReference type="ARBA" id="ARBA00023295"/>
    </source>
</evidence>
<dbReference type="Pfam" id="PF21467">
    <property type="entry name" value="BetaGal_gal-bd"/>
    <property type="match status" value="1"/>
</dbReference>
<evidence type="ECO:0000313" key="9">
    <source>
        <dbReference type="EMBL" id="CAL5136253.1"/>
    </source>
</evidence>
<dbReference type="Gene3D" id="2.60.120.260">
    <property type="entry name" value="Galactose-binding domain-like"/>
    <property type="match status" value="2"/>
</dbReference>
<dbReference type="EMBL" id="CAXLJL010000290">
    <property type="protein sequence ID" value="CAL5136253.1"/>
    <property type="molecule type" value="Genomic_DNA"/>
</dbReference>
<gene>
    <name evidence="9" type="ORF">CDAUBV1_LOCUS10322</name>
</gene>
<dbReference type="PIRSF" id="PIRSF006336">
    <property type="entry name" value="B-gal"/>
    <property type="match status" value="1"/>
</dbReference>
<dbReference type="InterPro" id="IPR048912">
    <property type="entry name" value="BetaGal1-like_ABD1"/>
</dbReference>
<reference evidence="9" key="1">
    <citation type="submission" date="2024-06" db="EMBL/GenBank/DDBJ databases">
        <authorList>
            <person name="Liu X."/>
            <person name="Lenzi L."/>
            <person name="Haldenby T S."/>
            <person name="Uol C."/>
        </authorList>
    </citation>
    <scope>NUCLEOTIDE SEQUENCE</scope>
</reference>
<dbReference type="InterPro" id="IPR048913">
    <property type="entry name" value="BetaGal_gal-bd"/>
</dbReference>
<keyword evidence="3" id="KW-0326">Glycosidase</keyword>
<dbReference type="SUPFAM" id="SSF51445">
    <property type="entry name" value="(Trans)glycosidases"/>
    <property type="match status" value="1"/>
</dbReference>
<feature type="active site" description="Nucleophile" evidence="4">
    <location>
        <position position="279"/>
    </location>
</feature>
<evidence type="ECO:0000259" key="6">
    <source>
        <dbReference type="Pfam" id="PF01301"/>
    </source>
</evidence>
<dbReference type="Proteomes" id="UP001497525">
    <property type="component" value="Unassembled WGS sequence"/>
</dbReference>
<sequence>MGTKKAMRRKVKRRCITLVILLIIVVVSFWPKNVVVPLNRIKVGNSVLTRNGEPFQFVGGEMEYFRIPPEYWNDRLMKAKAGGLDVIYFYIPWNFHQPKDELPHFDGPRDISRFVRLIQSNGLLAVARIGPYICAEWTFGGIPAWMWSKSPDVKIRTDDPVFVDFVKRWFGYLLPVLKPLLVDNGGPIFMVQIENEYASYPACKAEYSNLLYEVVREKLGGEVLYITSDTPEGVNSTCIKSLPEEVIHTVNFGPCMDCARKKFSRLVSLHPNTPLINSEFYTGWIDHWDQPHNQRSADEVTSALMGLLGSSKSVSVCMYVYHGGTNFGLWNGANAFPYRPQITSYDYDAPLSEAGDITYKYMKLREAIFKFKKQDPPALPQNSTKIAYDKVDLFLVSHLFRNLGAGITNKTPLSMESVQLYEGFMVYEVGIPSAEGELLLEFSRLADYAHVFTSKNDGTLKYQGSICREKRKPELSISAMQHPDKLLILLENRGYINFEKGMADDKKGILGSVKLAGTELTQWTMYPLCLNRDSLSCPRDFLLKDYLRPLEPVSDNNLPHTGRIYQGILQISEGRVADTFITPVTFKKGLIYMNGFLLGRYNQVDGPQLNLYVPKYYLQSGQNIILVIEMDEIHGPPSVQFDVQNRWSKVQWI</sequence>
<evidence type="ECO:0000313" key="10">
    <source>
        <dbReference type="Proteomes" id="UP001497525"/>
    </source>
</evidence>
<dbReference type="InterPro" id="IPR026283">
    <property type="entry name" value="B-gal_1-like"/>
</dbReference>
<dbReference type="Gene3D" id="3.20.20.80">
    <property type="entry name" value="Glycosidases"/>
    <property type="match status" value="1"/>
</dbReference>
<dbReference type="InterPro" id="IPR008979">
    <property type="entry name" value="Galactose-bd-like_sf"/>
</dbReference>
<comment type="similarity">
    <text evidence="1 5">Belongs to the glycosyl hydrolase 35 family.</text>
</comment>
<dbReference type="AlphaFoldDB" id="A0AAV2TFQ8"/>
<feature type="domain" description="Glycoside hydrolase 35 catalytic" evidence="6">
    <location>
        <begin position="48"/>
        <end position="368"/>
    </location>
</feature>
<dbReference type="Pfam" id="PF01301">
    <property type="entry name" value="Glyco_hydro_35"/>
    <property type="match status" value="1"/>
</dbReference>
<proteinExistence type="inferred from homology"/>
<protein>
    <recommendedName>
        <fullName evidence="11">Beta-galactosidase</fullName>
    </recommendedName>
</protein>
<dbReference type="Pfam" id="PF21317">
    <property type="entry name" value="BetaGal_ABD_1"/>
    <property type="match status" value="1"/>
</dbReference>
<feature type="active site" description="Proton donor" evidence="4">
    <location>
        <position position="196"/>
    </location>
</feature>
<feature type="domain" description="Beta-galactosidase 1-like first all-beta" evidence="7">
    <location>
        <begin position="412"/>
        <end position="528"/>
    </location>
</feature>
<keyword evidence="2" id="KW-0378">Hydrolase</keyword>
<organism evidence="9 10">
    <name type="scientific">Calicophoron daubneyi</name>
    <name type="common">Rumen fluke</name>
    <name type="synonym">Paramphistomum daubneyi</name>
    <dbReference type="NCBI Taxonomy" id="300641"/>
    <lineage>
        <taxon>Eukaryota</taxon>
        <taxon>Metazoa</taxon>
        <taxon>Spiralia</taxon>
        <taxon>Lophotrochozoa</taxon>
        <taxon>Platyhelminthes</taxon>
        <taxon>Trematoda</taxon>
        <taxon>Digenea</taxon>
        <taxon>Plagiorchiida</taxon>
        <taxon>Pronocephalata</taxon>
        <taxon>Paramphistomoidea</taxon>
        <taxon>Paramphistomidae</taxon>
        <taxon>Calicophoron</taxon>
    </lineage>
</organism>
<evidence type="ECO:0008006" key="11">
    <source>
        <dbReference type="Google" id="ProtNLM"/>
    </source>
</evidence>
<evidence type="ECO:0000259" key="7">
    <source>
        <dbReference type="Pfam" id="PF21317"/>
    </source>
</evidence>
<dbReference type="PANTHER" id="PTHR23421">
    <property type="entry name" value="BETA-GALACTOSIDASE RELATED"/>
    <property type="match status" value="1"/>
</dbReference>
<comment type="caution">
    <text evidence="9">The sequence shown here is derived from an EMBL/GenBank/DDBJ whole genome shotgun (WGS) entry which is preliminary data.</text>
</comment>
<dbReference type="InterPro" id="IPR031330">
    <property type="entry name" value="Gly_Hdrlase_35_cat"/>
</dbReference>
<dbReference type="InterPro" id="IPR017853">
    <property type="entry name" value="GH"/>
</dbReference>
<dbReference type="SUPFAM" id="SSF49785">
    <property type="entry name" value="Galactose-binding domain-like"/>
    <property type="match status" value="1"/>
</dbReference>
<accession>A0AAV2TFQ8</accession>
<evidence type="ECO:0000256" key="1">
    <source>
        <dbReference type="ARBA" id="ARBA00009809"/>
    </source>
</evidence>
<feature type="domain" description="Beta-galactosidase galactose-binding" evidence="8">
    <location>
        <begin position="565"/>
        <end position="623"/>
    </location>
</feature>
<dbReference type="InterPro" id="IPR001944">
    <property type="entry name" value="Glycoside_Hdrlase_35"/>
</dbReference>
<dbReference type="GO" id="GO:0004565">
    <property type="term" value="F:beta-galactosidase activity"/>
    <property type="evidence" value="ECO:0007669"/>
    <property type="project" value="InterPro"/>
</dbReference>
<dbReference type="GO" id="GO:0005975">
    <property type="term" value="P:carbohydrate metabolic process"/>
    <property type="evidence" value="ECO:0007669"/>
    <property type="project" value="InterPro"/>
</dbReference>